<comment type="caution">
    <text evidence="16">The sequence shown here is derived from an EMBL/GenBank/DDBJ whole genome shotgun (WGS) entry which is preliminary data.</text>
</comment>
<dbReference type="Gene3D" id="1.10.287.130">
    <property type="match status" value="1"/>
</dbReference>
<dbReference type="InterPro" id="IPR003661">
    <property type="entry name" value="HisK_dim/P_dom"/>
</dbReference>
<dbReference type="SMART" id="SM00086">
    <property type="entry name" value="PAC"/>
    <property type="match status" value="3"/>
</dbReference>
<feature type="domain" description="PAS" evidence="13">
    <location>
        <begin position="539"/>
        <end position="611"/>
    </location>
</feature>
<dbReference type="Gene3D" id="3.30.450.20">
    <property type="entry name" value="PAS domain"/>
    <property type="match status" value="4"/>
</dbReference>
<dbReference type="Pfam" id="PF13426">
    <property type="entry name" value="PAS_9"/>
    <property type="match status" value="3"/>
</dbReference>
<dbReference type="Pfam" id="PF00512">
    <property type="entry name" value="HisKA"/>
    <property type="match status" value="1"/>
</dbReference>
<dbReference type="CDD" id="cd00130">
    <property type="entry name" value="PAS"/>
    <property type="match status" value="3"/>
</dbReference>
<dbReference type="GO" id="GO:0016020">
    <property type="term" value="C:membrane"/>
    <property type="evidence" value="ECO:0007669"/>
    <property type="project" value="UniProtKB-SubCell"/>
</dbReference>
<evidence type="ECO:0000259" key="13">
    <source>
        <dbReference type="PROSITE" id="PS50112"/>
    </source>
</evidence>
<dbReference type="InterPro" id="IPR052162">
    <property type="entry name" value="Sensor_kinase/Photoreceptor"/>
</dbReference>
<dbReference type="Gene3D" id="3.30.565.10">
    <property type="entry name" value="Histidine kinase-like ATPase, C-terminal domain"/>
    <property type="match status" value="1"/>
</dbReference>
<feature type="transmembrane region" description="Helical" evidence="11">
    <location>
        <begin position="270"/>
        <end position="289"/>
    </location>
</feature>
<feature type="domain" description="PAC" evidence="14">
    <location>
        <begin position="484"/>
        <end position="538"/>
    </location>
</feature>
<reference evidence="16" key="1">
    <citation type="submission" date="2016-10" db="EMBL/GenBank/DDBJ databases">
        <title>Sequence of Gallionella enrichment culture.</title>
        <authorList>
            <person name="Poehlein A."/>
            <person name="Muehling M."/>
            <person name="Daniel R."/>
        </authorList>
    </citation>
    <scope>NUCLEOTIDE SEQUENCE</scope>
</reference>
<dbReference type="SUPFAM" id="SSF55785">
    <property type="entry name" value="PYP-like sensor domain (PAS domain)"/>
    <property type="match status" value="4"/>
</dbReference>
<feature type="coiled-coil region" evidence="10">
    <location>
        <begin position="522"/>
        <end position="549"/>
    </location>
</feature>
<dbReference type="InterPro" id="IPR000014">
    <property type="entry name" value="PAS"/>
</dbReference>
<dbReference type="PROSITE" id="PS50109">
    <property type="entry name" value="HIS_KIN"/>
    <property type="match status" value="1"/>
</dbReference>
<keyword evidence="6 11" id="KW-0812">Transmembrane</keyword>
<dbReference type="PRINTS" id="PR00344">
    <property type="entry name" value="BCTRLSENSOR"/>
</dbReference>
<evidence type="ECO:0000256" key="7">
    <source>
        <dbReference type="ARBA" id="ARBA00022777"/>
    </source>
</evidence>
<keyword evidence="8 11" id="KW-1133">Transmembrane helix</keyword>
<evidence type="ECO:0000259" key="15">
    <source>
        <dbReference type="PROSITE" id="PS50839"/>
    </source>
</evidence>
<dbReference type="SMART" id="SM00091">
    <property type="entry name" value="PAS"/>
    <property type="match status" value="4"/>
</dbReference>
<dbReference type="Pfam" id="PF13188">
    <property type="entry name" value="PAS_8"/>
    <property type="match status" value="1"/>
</dbReference>
<keyword evidence="7" id="KW-0418">Kinase</keyword>
<keyword evidence="9 11" id="KW-0472">Membrane</keyword>
<accession>A0A1J5SNA5</accession>
<evidence type="ECO:0000256" key="9">
    <source>
        <dbReference type="ARBA" id="ARBA00023136"/>
    </source>
</evidence>
<keyword evidence="4" id="KW-0597">Phosphoprotein</keyword>
<feature type="domain" description="PAC" evidence="14">
    <location>
        <begin position="628"/>
        <end position="680"/>
    </location>
</feature>
<evidence type="ECO:0000259" key="12">
    <source>
        <dbReference type="PROSITE" id="PS50109"/>
    </source>
</evidence>
<evidence type="ECO:0000256" key="4">
    <source>
        <dbReference type="ARBA" id="ARBA00022553"/>
    </source>
</evidence>
<dbReference type="GO" id="GO:0000155">
    <property type="term" value="F:phosphorelay sensor kinase activity"/>
    <property type="evidence" value="ECO:0007669"/>
    <property type="project" value="InterPro"/>
</dbReference>
<dbReference type="CDD" id="cd00082">
    <property type="entry name" value="HisKA"/>
    <property type="match status" value="1"/>
</dbReference>
<evidence type="ECO:0000256" key="2">
    <source>
        <dbReference type="ARBA" id="ARBA00004370"/>
    </source>
</evidence>
<evidence type="ECO:0000313" key="16">
    <source>
        <dbReference type="EMBL" id="OIR09969.1"/>
    </source>
</evidence>
<keyword evidence="5 16" id="KW-0808">Transferase</keyword>
<feature type="coiled-coil region" evidence="10">
    <location>
        <begin position="798"/>
        <end position="825"/>
    </location>
</feature>
<protein>
    <recommendedName>
        <fullName evidence="3">histidine kinase</fullName>
        <ecNumber evidence="3">2.7.13.3</ecNumber>
    </recommendedName>
</protein>
<dbReference type="PANTHER" id="PTHR43304">
    <property type="entry name" value="PHYTOCHROME-LIKE PROTEIN CPH1"/>
    <property type="match status" value="1"/>
</dbReference>
<feature type="domain" description="PAC" evidence="14">
    <location>
        <begin position="755"/>
        <end position="807"/>
    </location>
</feature>
<feature type="domain" description="CHASE" evidence="15">
    <location>
        <begin position="113"/>
        <end position="251"/>
    </location>
</feature>
<dbReference type="PROSITE" id="PS50112">
    <property type="entry name" value="PAS"/>
    <property type="match status" value="4"/>
</dbReference>
<dbReference type="Gene3D" id="3.30.450.350">
    <property type="entry name" value="CHASE domain"/>
    <property type="match status" value="1"/>
</dbReference>
<dbReference type="PROSITE" id="PS50113">
    <property type="entry name" value="PAC"/>
    <property type="match status" value="3"/>
</dbReference>
<dbReference type="InterPro" id="IPR001610">
    <property type="entry name" value="PAC"/>
</dbReference>
<evidence type="ECO:0000256" key="6">
    <source>
        <dbReference type="ARBA" id="ARBA00022692"/>
    </source>
</evidence>
<dbReference type="InterPro" id="IPR004358">
    <property type="entry name" value="Sig_transdc_His_kin-like_C"/>
</dbReference>
<dbReference type="SUPFAM" id="SSF55874">
    <property type="entry name" value="ATPase domain of HSP90 chaperone/DNA topoisomerase II/histidine kinase"/>
    <property type="match status" value="1"/>
</dbReference>
<comment type="catalytic activity">
    <reaction evidence="1">
        <text>ATP + protein L-histidine = ADP + protein N-phospho-L-histidine.</text>
        <dbReference type="EC" id="2.7.13.3"/>
    </reaction>
</comment>
<dbReference type="SMART" id="SM00387">
    <property type="entry name" value="HATPase_c"/>
    <property type="match status" value="1"/>
</dbReference>
<evidence type="ECO:0000256" key="10">
    <source>
        <dbReference type="SAM" id="Coils"/>
    </source>
</evidence>
<dbReference type="InterPro" id="IPR003594">
    <property type="entry name" value="HATPase_dom"/>
</dbReference>
<evidence type="ECO:0000256" key="3">
    <source>
        <dbReference type="ARBA" id="ARBA00012438"/>
    </source>
</evidence>
<dbReference type="PROSITE" id="PS50839">
    <property type="entry name" value="CHASE"/>
    <property type="match status" value="1"/>
</dbReference>
<dbReference type="SMART" id="SM00388">
    <property type="entry name" value="HisKA"/>
    <property type="match status" value="1"/>
</dbReference>
<dbReference type="InterPro" id="IPR000700">
    <property type="entry name" value="PAS-assoc_C"/>
</dbReference>
<dbReference type="EMBL" id="MLJW01000024">
    <property type="protein sequence ID" value="OIR09969.1"/>
    <property type="molecule type" value="Genomic_DNA"/>
</dbReference>
<sequence>MAAGGIGARLKAAAPALGFALLCLLAVLFATLVSLSEQTRRTEAARHRVSDLLHDSGLRLERTMSAPLLQARGMEAEIMAHGDVSATDFDHIAAVLLRDHQGVHHFVLTHGTVIDRVYPMAGNEILMGLDYRNLPDQWPLVEQAITQHRAVLQGPIKLVQGGQAVVGRVPVYLPKAGGGDRFYGLVNVVIDIAPYMADLARLGRDNGLDLVLLGRDGLGARGGAIWGDESVMGRGPVVFSLQLPAGRWLLAGVPHAGWRAYAGPPGPLTWSSWGLAALFILCLTLLWLYGQHRRRMSAALAVSEDRYRSLFTNAGAAMLLLDRDAGVIVEANEAAAAYYGYPAGQMRRMRIGDISLDPLPETPVDSRPGGYIRHRLASGEVRIVEAHTGPLPGGGLCYAILHDVTERRRLEEELHKLAMAVDQSPASIVITDAAGRIEYVNAAFCRVTGYWPDEVLGHTPGILKSGATAPEIYAEMWRRLSSGQTWQGTFQNRRKDGSLYWEQAQIAPILDHEGRITHYLGVKENITERRQAEEAIRSLSARLQNVLDAASEVAIIACDAEGGITLFNRGAERMLGYRQDEVVGKATPLLFHLPEEMAVRAEQLTRELGRAVAGFSTFVGKAERDGRDVGEWTYRRKDGGTLTVSLVVTPIWDDQRRVTGSLGVAVDITERKRGEERLRQSEERYRASFEQAGTGIVHAAFDGTLLRWNDRFRQILGYAPEDMSQLNFLALTYEEDRPLSRQVTEDLRDGRAQSRAFEKRYYRKDGSLTWVKLHCAASRDTEGQARYLITVVEDINDRKQAELQLAETTRRLDEQAQKLRDINQELEQFAYVASHDLRQPLRMVSSYLTLIERRLGGDLGPELKDYLGYAVNGAKHMDALILGLLDYSRTGRQGDGAEAVDLGQTLQDCLLTLADALEECGAAVSVASDLPVVTGNRAELMRLFQNLIGNAVKYRAPERPLRIDVGWRGENGRAVVWVEDNGSGIDPENHARVFQIFQRLVPQSACEGYGLGLAICKKIAEHHGGRIWVESAPGTGSRFLVSLPRDAGSGAQ</sequence>
<feature type="domain" description="Histidine kinase" evidence="12">
    <location>
        <begin position="832"/>
        <end position="1047"/>
    </location>
</feature>
<dbReference type="InterPro" id="IPR036890">
    <property type="entry name" value="HATPase_C_sf"/>
</dbReference>
<gene>
    <name evidence="16" type="primary">cph1_2</name>
    <name evidence="16" type="ORF">GALL_78910</name>
</gene>
<dbReference type="PANTHER" id="PTHR43304:SF1">
    <property type="entry name" value="PAC DOMAIN-CONTAINING PROTEIN"/>
    <property type="match status" value="1"/>
</dbReference>
<evidence type="ECO:0000259" key="14">
    <source>
        <dbReference type="PROSITE" id="PS50113"/>
    </source>
</evidence>
<dbReference type="NCBIfam" id="TIGR00229">
    <property type="entry name" value="sensory_box"/>
    <property type="match status" value="4"/>
</dbReference>
<dbReference type="SUPFAM" id="SSF47384">
    <property type="entry name" value="Homodimeric domain of signal transducing histidine kinase"/>
    <property type="match status" value="1"/>
</dbReference>
<dbReference type="InterPro" id="IPR036097">
    <property type="entry name" value="HisK_dim/P_sf"/>
</dbReference>
<evidence type="ECO:0000256" key="1">
    <source>
        <dbReference type="ARBA" id="ARBA00000085"/>
    </source>
</evidence>
<proteinExistence type="predicted"/>
<dbReference type="Pfam" id="PF03924">
    <property type="entry name" value="CHASE"/>
    <property type="match status" value="1"/>
</dbReference>
<keyword evidence="10" id="KW-0175">Coiled coil</keyword>
<dbReference type="EC" id="2.7.13.3" evidence="3"/>
<organism evidence="16">
    <name type="scientific">mine drainage metagenome</name>
    <dbReference type="NCBI Taxonomy" id="410659"/>
    <lineage>
        <taxon>unclassified sequences</taxon>
        <taxon>metagenomes</taxon>
        <taxon>ecological metagenomes</taxon>
    </lineage>
</organism>
<dbReference type="Pfam" id="PF02518">
    <property type="entry name" value="HATPase_c"/>
    <property type="match status" value="1"/>
</dbReference>
<feature type="domain" description="PAS" evidence="13">
    <location>
        <begin position="681"/>
        <end position="751"/>
    </location>
</feature>
<evidence type="ECO:0000256" key="8">
    <source>
        <dbReference type="ARBA" id="ARBA00022989"/>
    </source>
</evidence>
<evidence type="ECO:0000256" key="11">
    <source>
        <dbReference type="SAM" id="Phobius"/>
    </source>
</evidence>
<name>A0A1J5SNA5_9ZZZZ</name>
<feature type="domain" description="PAS" evidence="13">
    <location>
        <begin position="413"/>
        <end position="459"/>
    </location>
</feature>
<dbReference type="InterPro" id="IPR042240">
    <property type="entry name" value="CHASE_sf"/>
</dbReference>
<dbReference type="InterPro" id="IPR005467">
    <property type="entry name" value="His_kinase_dom"/>
</dbReference>
<feature type="domain" description="PAS" evidence="13">
    <location>
        <begin position="303"/>
        <end position="346"/>
    </location>
</feature>
<dbReference type="AlphaFoldDB" id="A0A1J5SNA5"/>
<comment type="subcellular location">
    <subcellularLocation>
        <location evidence="2">Membrane</location>
    </subcellularLocation>
</comment>
<dbReference type="FunFam" id="3.30.565.10:FF:000006">
    <property type="entry name" value="Sensor histidine kinase WalK"/>
    <property type="match status" value="1"/>
</dbReference>
<dbReference type="InterPro" id="IPR006189">
    <property type="entry name" value="CHASE_dom"/>
</dbReference>
<dbReference type="InterPro" id="IPR035965">
    <property type="entry name" value="PAS-like_dom_sf"/>
</dbReference>
<evidence type="ECO:0000256" key="5">
    <source>
        <dbReference type="ARBA" id="ARBA00022679"/>
    </source>
</evidence>
<dbReference type="SMART" id="SM01079">
    <property type="entry name" value="CHASE"/>
    <property type="match status" value="1"/>
</dbReference>